<proteinExistence type="predicted"/>
<evidence type="ECO:0000313" key="1">
    <source>
        <dbReference type="EMBL" id="EAA24804.1"/>
    </source>
</evidence>
<dbReference type="AlphaFoldDB" id="Q7P7I5"/>
<sequence length="196" mass="23506">MSKGELIKGAENYNEIVIETNIAEEYRCESLKKREKLQKYMRYGHPKNWKIQNIENKIEAYNILTNDFSKCVEIDKKIIFISLMKVHFIEELTMENKDLIFNIISMIEKYFVLFKNLLKNDFLFLEKENILIKILPSSLLDKKDFIHLSHLKNKNIFNSDCSLIKEMYIIRLVIDIKNFEKEFLKAPNCIFGNRYF</sequence>
<name>Q7P7I5_FUSVC</name>
<dbReference type="EMBL" id="AABF01000015">
    <property type="protein sequence ID" value="EAA24804.1"/>
    <property type="molecule type" value="Genomic_DNA"/>
</dbReference>
<reference evidence="1 2" key="1">
    <citation type="journal article" date="2003" name="Genome Res.">
        <title>Genome analysis of F. nucleatum sub spp vincentii and its comparison with the genome of F. nucleatum ATCC 25586.</title>
        <authorList>
            <person name="Kapatral V."/>
            <person name="Ivanova N."/>
            <person name="Anderson I."/>
            <person name="Reznik G."/>
            <person name="Bhattacharyya A."/>
            <person name="Gardner W.L."/>
            <person name="Mikhailova N."/>
            <person name="Lapidus A."/>
            <person name="Larsen N."/>
            <person name="D'Souza M."/>
            <person name="Walunas T."/>
            <person name="Haselkorn R."/>
            <person name="Overbeek R."/>
            <person name="Kyrpides N."/>
        </authorList>
    </citation>
    <scope>NUCLEOTIDE SEQUENCE [LARGE SCALE GENOMIC DNA]</scope>
    <source>
        <strain evidence="1 2">ATCC 49256</strain>
    </source>
</reference>
<dbReference type="Proteomes" id="UP000006454">
    <property type="component" value="Unassembled WGS sequence"/>
</dbReference>
<evidence type="ECO:0000313" key="2">
    <source>
        <dbReference type="Proteomes" id="UP000006454"/>
    </source>
</evidence>
<gene>
    <name evidence="1" type="ORF">FNV1687</name>
</gene>
<organism evidence="1 2">
    <name type="scientific">Fusobacterium vincentii ATCC 49256</name>
    <dbReference type="NCBI Taxonomy" id="209882"/>
    <lineage>
        <taxon>Bacteria</taxon>
        <taxon>Fusobacteriati</taxon>
        <taxon>Fusobacteriota</taxon>
        <taxon>Fusobacteriia</taxon>
        <taxon>Fusobacteriales</taxon>
        <taxon>Fusobacteriaceae</taxon>
        <taxon>Fusobacterium</taxon>
    </lineage>
</organism>
<comment type="caution">
    <text evidence="1">The sequence shown here is derived from an EMBL/GenBank/DDBJ whole genome shotgun (WGS) entry which is preliminary data.</text>
</comment>
<protein>
    <submittedName>
        <fullName evidence="1">Uncharacterized protein</fullName>
    </submittedName>
</protein>
<accession>Q7P7I5</accession>